<proteinExistence type="predicted"/>
<keyword evidence="1" id="KW-0812">Transmembrane</keyword>
<sequence length="234" mass="27555">MCKVRHIVCGLKAIFWVFVSFYLIALIWIGISWIIYEPKEIRKFESVAKKVCHYDEKEFRHIVKNQIVDDYFAQVEFIQIHNGFCRGSGDYCQVWVLDKKFTPEEFNRLFLTYEHEHFISGEDHRRSSSFGDLYISFVRDKLNGRLYNGEPIDFDSEAVLFDGFGDIYYLNDNSFLFDGKNRVDVAGFGIIDTIYTAGIGERPYSDLFKPYSIVFDYELNSCGILKPIWRKLNE</sequence>
<keyword evidence="1" id="KW-1133">Transmembrane helix</keyword>
<feature type="transmembrane region" description="Helical" evidence="1">
    <location>
        <begin position="13"/>
        <end position="36"/>
    </location>
</feature>
<protein>
    <submittedName>
        <fullName evidence="2">Uncharacterized protein</fullName>
    </submittedName>
</protein>
<organism evidence="2 3">
    <name type="scientific">Avibacterium paragallinarum</name>
    <name type="common">Haemophilus gallinarum</name>
    <dbReference type="NCBI Taxonomy" id="728"/>
    <lineage>
        <taxon>Bacteria</taxon>
        <taxon>Pseudomonadati</taxon>
        <taxon>Pseudomonadota</taxon>
        <taxon>Gammaproteobacteria</taxon>
        <taxon>Pasteurellales</taxon>
        <taxon>Pasteurellaceae</taxon>
        <taxon>Avibacterium</taxon>
    </lineage>
</organism>
<dbReference type="RefSeq" id="WP_130238582.1">
    <property type="nucleotide sequence ID" value="NZ_RQXS01000008.1"/>
</dbReference>
<dbReference type="Proteomes" id="UP000294229">
    <property type="component" value="Unassembled WGS sequence"/>
</dbReference>
<evidence type="ECO:0000313" key="2">
    <source>
        <dbReference type="EMBL" id="RZN60603.1"/>
    </source>
</evidence>
<keyword evidence="1" id="KW-0472">Membrane</keyword>
<evidence type="ECO:0000313" key="3">
    <source>
        <dbReference type="Proteomes" id="UP000294229"/>
    </source>
</evidence>
<comment type="caution">
    <text evidence="2">The sequence shown here is derived from an EMBL/GenBank/DDBJ whole genome shotgun (WGS) entry which is preliminary data.</text>
</comment>
<name>A0A8B3T8A2_AVIPA</name>
<dbReference type="AlphaFoldDB" id="A0A8B3T8A2"/>
<evidence type="ECO:0000256" key="1">
    <source>
        <dbReference type="SAM" id="Phobius"/>
    </source>
</evidence>
<dbReference type="EMBL" id="RQXS01000008">
    <property type="protein sequence ID" value="RZN60603.1"/>
    <property type="molecule type" value="Genomic_DNA"/>
</dbReference>
<reference evidence="2 3" key="1">
    <citation type="submission" date="2018-11" db="EMBL/GenBank/DDBJ databases">
        <title>Sequencing Av. paragallinarum serogroups.</title>
        <authorList>
            <person name="Hellmuth J.E."/>
            <person name="Boucher C.E."/>
            <person name="Cason E.D."/>
        </authorList>
    </citation>
    <scope>NUCLEOTIDE SEQUENCE [LARGE SCALE GENOMIC DNA]</scope>
    <source>
        <strain evidence="2 3">SA-3</strain>
    </source>
</reference>
<gene>
    <name evidence="2" type="ORF">EIG79_03150</name>
</gene>
<accession>A0A8B3T8A2</accession>